<dbReference type="AlphaFoldDB" id="A0A8J7YJN8"/>
<evidence type="ECO:0000313" key="2">
    <source>
        <dbReference type="Proteomes" id="UP000783863"/>
    </source>
</evidence>
<dbReference type="InterPro" id="IPR016155">
    <property type="entry name" value="Mopterin_synth/thiamin_S_b"/>
</dbReference>
<gene>
    <name evidence="1" type="ORF">EGD98_14335</name>
</gene>
<dbReference type="InterPro" id="IPR052045">
    <property type="entry name" value="Sulfur_Carrier/Prot_Modifier"/>
</dbReference>
<dbReference type="NCBIfam" id="TIGR01687">
    <property type="entry name" value="moaD_arch"/>
    <property type="match status" value="1"/>
</dbReference>
<proteinExistence type="predicted"/>
<sequence length="91" mass="9764">MEWKLFAHLRDTAGDETVSVDVEPGATVEDALTALVEAEPPLRAELFEDGELAEHIRLLVDGEDAFAAREGLDTVVTAEMELALFPPVSGG</sequence>
<protein>
    <submittedName>
        <fullName evidence="1">MoaD family protein</fullName>
    </submittedName>
</protein>
<name>A0A8J7YJN8_9EURY</name>
<evidence type="ECO:0000313" key="1">
    <source>
        <dbReference type="EMBL" id="MBX0304848.1"/>
    </source>
</evidence>
<dbReference type="SUPFAM" id="SSF54285">
    <property type="entry name" value="MoaD/ThiS"/>
    <property type="match status" value="1"/>
</dbReference>
<dbReference type="InterPro" id="IPR010038">
    <property type="entry name" value="MoaD_arc-typ"/>
</dbReference>
<dbReference type="InterPro" id="IPR003749">
    <property type="entry name" value="ThiS/MoaD-like"/>
</dbReference>
<dbReference type="Pfam" id="PF02597">
    <property type="entry name" value="ThiS"/>
    <property type="match status" value="1"/>
</dbReference>
<organism evidence="1 2">
    <name type="scientific">Haloarcula salinisoli</name>
    <dbReference type="NCBI Taxonomy" id="2487746"/>
    <lineage>
        <taxon>Archaea</taxon>
        <taxon>Methanobacteriati</taxon>
        <taxon>Methanobacteriota</taxon>
        <taxon>Stenosarchaea group</taxon>
        <taxon>Halobacteria</taxon>
        <taxon>Halobacteriales</taxon>
        <taxon>Haloarculaceae</taxon>
        <taxon>Haloarcula</taxon>
    </lineage>
</organism>
<dbReference type="EMBL" id="RKLQ01000002">
    <property type="protein sequence ID" value="MBX0304848.1"/>
    <property type="molecule type" value="Genomic_DNA"/>
</dbReference>
<dbReference type="NCBIfam" id="NF041918">
    <property type="entry name" value="SAMP1"/>
    <property type="match status" value="1"/>
</dbReference>
<reference evidence="1" key="1">
    <citation type="submission" date="2021-06" db="EMBL/GenBank/DDBJ databases">
        <title>Halomicroarcula sp. F24A a new haloarchaeum isolated from saline soil.</title>
        <authorList>
            <person name="Duran-Viseras A."/>
            <person name="Sanchez-Porro C."/>
            <person name="Ventosa A."/>
        </authorList>
    </citation>
    <scope>NUCLEOTIDE SEQUENCE</scope>
    <source>
        <strain evidence="1">F24A</strain>
    </source>
</reference>
<dbReference type="InterPro" id="IPR054834">
    <property type="entry name" value="SAMP1_3"/>
</dbReference>
<dbReference type="RefSeq" id="WP_220589044.1">
    <property type="nucleotide sequence ID" value="NZ_RKLQ01000002.1"/>
</dbReference>
<dbReference type="PANTHER" id="PTHR38031">
    <property type="entry name" value="SULFUR CARRIER PROTEIN SLR0821-RELATED"/>
    <property type="match status" value="1"/>
</dbReference>
<keyword evidence="2" id="KW-1185">Reference proteome</keyword>
<comment type="caution">
    <text evidence="1">The sequence shown here is derived from an EMBL/GenBank/DDBJ whole genome shotgun (WGS) entry which is preliminary data.</text>
</comment>
<dbReference type="InterPro" id="IPR012675">
    <property type="entry name" value="Beta-grasp_dom_sf"/>
</dbReference>
<accession>A0A8J7YJN8</accession>
<dbReference type="PANTHER" id="PTHR38031:SF1">
    <property type="entry name" value="SULFUR CARRIER PROTEIN CYSO"/>
    <property type="match status" value="1"/>
</dbReference>
<dbReference type="Proteomes" id="UP000783863">
    <property type="component" value="Unassembled WGS sequence"/>
</dbReference>
<dbReference type="Gene3D" id="3.10.20.30">
    <property type="match status" value="1"/>
</dbReference>